<dbReference type="PANTHER" id="PTHR31084:SF0">
    <property type="entry name" value="ALPHA-L-FUCOSIDASE 2"/>
    <property type="match status" value="1"/>
</dbReference>
<evidence type="ECO:0000313" key="6">
    <source>
        <dbReference type="Proteomes" id="UP001213681"/>
    </source>
</evidence>
<dbReference type="Gene3D" id="2.70.98.50">
    <property type="entry name" value="putative glycoside hydrolase family protein from bacillus halodurans"/>
    <property type="match status" value="1"/>
</dbReference>
<dbReference type="InterPro" id="IPR016518">
    <property type="entry name" value="Alpha-L-fucosidase"/>
</dbReference>
<evidence type="ECO:0000256" key="1">
    <source>
        <dbReference type="SAM" id="SignalP"/>
    </source>
</evidence>
<dbReference type="Pfam" id="PF21307">
    <property type="entry name" value="Glyco_hydro_95_C"/>
    <property type="match status" value="1"/>
</dbReference>
<dbReference type="GO" id="GO:0005975">
    <property type="term" value="P:carbohydrate metabolic process"/>
    <property type="evidence" value="ECO:0007669"/>
    <property type="project" value="InterPro"/>
</dbReference>
<dbReference type="AlphaFoldDB" id="A0AAD6G767"/>
<feature type="chain" id="PRO_5041992117" description="Glycosyl hydrolase family 95 N-terminal domain-containing protein" evidence="1">
    <location>
        <begin position="23"/>
        <end position="821"/>
    </location>
</feature>
<evidence type="ECO:0000259" key="2">
    <source>
        <dbReference type="Pfam" id="PF14498"/>
    </source>
</evidence>
<proteinExistence type="predicted"/>
<accession>A0AAD6G767</accession>
<dbReference type="PIRSF" id="PIRSF007663">
    <property type="entry name" value="UCP007663"/>
    <property type="match status" value="1"/>
</dbReference>
<evidence type="ECO:0008006" key="7">
    <source>
        <dbReference type="Google" id="ProtNLM"/>
    </source>
</evidence>
<feature type="domain" description="Glycosyl hydrolase family 95 catalytic" evidence="4">
    <location>
        <begin position="289"/>
        <end position="696"/>
    </location>
</feature>
<feature type="signal peptide" evidence="1">
    <location>
        <begin position="1"/>
        <end position="22"/>
    </location>
</feature>
<keyword evidence="1" id="KW-0732">Signal</keyword>
<dbReference type="SUPFAM" id="SSF48208">
    <property type="entry name" value="Six-hairpin glycosidases"/>
    <property type="match status" value="1"/>
</dbReference>
<keyword evidence="6" id="KW-1185">Reference proteome</keyword>
<feature type="domain" description="Alpha fucosidase A-like C-terminal" evidence="3">
    <location>
        <begin position="725"/>
        <end position="817"/>
    </location>
</feature>
<dbReference type="Gene3D" id="1.50.10.10">
    <property type="match status" value="1"/>
</dbReference>
<dbReference type="Pfam" id="PF22124">
    <property type="entry name" value="Glyco_hydro_95_cat"/>
    <property type="match status" value="1"/>
</dbReference>
<evidence type="ECO:0000259" key="4">
    <source>
        <dbReference type="Pfam" id="PF22124"/>
    </source>
</evidence>
<dbReference type="InterPro" id="IPR012341">
    <property type="entry name" value="6hp_glycosidase-like_sf"/>
</dbReference>
<reference evidence="5" key="1">
    <citation type="submission" date="2022-12" db="EMBL/GenBank/DDBJ databases">
        <authorList>
            <person name="Petersen C."/>
        </authorList>
    </citation>
    <scope>NUCLEOTIDE SEQUENCE</scope>
    <source>
        <strain evidence="5">IBT 16125</strain>
    </source>
</reference>
<dbReference type="GO" id="GO:0004560">
    <property type="term" value="F:alpha-L-fucosidase activity"/>
    <property type="evidence" value="ECO:0007669"/>
    <property type="project" value="InterPro"/>
</dbReference>
<dbReference type="GeneID" id="81593811"/>
<protein>
    <recommendedName>
        <fullName evidence="7">Glycosyl hydrolase family 95 N-terminal domain-containing protein</fullName>
    </recommendedName>
</protein>
<reference evidence="5" key="2">
    <citation type="journal article" date="2023" name="IMA Fungus">
        <title>Comparative genomic study of the Penicillium genus elucidates a diverse pangenome and 15 lateral gene transfer events.</title>
        <authorList>
            <person name="Petersen C."/>
            <person name="Sorensen T."/>
            <person name="Nielsen M.R."/>
            <person name="Sondergaard T.E."/>
            <person name="Sorensen J.L."/>
            <person name="Fitzpatrick D.A."/>
            <person name="Frisvad J.C."/>
            <person name="Nielsen K.L."/>
        </authorList>
    </citation>
    <scope>NUCLEOTIDE SEQUENCE</scope>
    <source>
        <strain evidence="5">IBT 16125</strain>
    </source>
</reference>
<dbReference type="Proteomes" id="UP001213681">
    <property type="component" value="Unassembled WGS sequence"/>
</dbReference>
<feature type="domain" description="Glycosyl hydrolase family 95 N-terminal" evidence="2">
    <location>
        <begin position="34"/>
        <end position="271"/>
    </location>
</feature>
<dbReference type="Pfam" id="PF14498">
    <property type="entry name" value="Glyco_hyd_65N_2"/>
    <property type="match status" value="1"/>
</dbReference>
<evidence type="ECO:0000259" key="3">
    <source>
        <dbReference type="Pfam" id="PF21307"/>
    </source>
</evidence>
<dbReference type="Gene3D" id="2.60.40.1180">
    <property type="entry name" value="Golgi alpha-mannosidase II"/>
    <property type="match status" value="1"/>
</dbReference>
<evidence type="ECO:0000313" key="5">
    <source>
        <dbReference type="EMBL" id="KAJ5464488.1"/>
    </source>
</evidence>
<dbReference type="InterPro" id="IPR049053">
    <property type="entry name" value="AFCA-like_C"/>
</dbReference>
<sequence>MSIRLFRRVTVWCSLLLPHVGAAPPDSASNPNRIWDTSAASSYSDNYPIGNGRVGAMVGGSASSEAIQVNEDSYWSGGLLHRVNPDAYQTVKQMQTLLTGGFLQDATTIAGYGYQGTPVSTQHYGSMGYLTLAMNHTKTVTGYQRWLDLEEGAAGMYYVSDGVEYTREYIASNPDDVIAIQIKASQPGSVGFTIHLDRGSSLNRWEAYSEPLNNNTILVGGSSDGVAGIDWSAGARVVSSGGSVYTIGDYVFCSGADEATIYFTTWTTFRQANPRDAVLSVLTKAAGKSYSLVRDTHLTDYQKYMSRVSLNLGTSTATQKAMTTPQRLAALNTTAFDPELAALFFQFGRYVLIATSRTGTLPPNLQGIWNQDMDPQWGSKYTININLEMNYWPSLTTNLADLTTPLNDLLNEIGQQGSVVAQKMYHASGIVAHHNTDLWGDSAPQDNYFSSTCWPMGATWLITHLMEHYRFTGDKATLKSNYDLLRKAVLFALDFVTPYGEYMLTNPSISPENLYYIPNSTAQVAITYGPTIDNSLLWEILGELVDAQRELGINDKNLTDAATALRSKLPALRMNQYGGIAEWIHDYNETDPGHRHWSMLWGMYPGSQITASNQTTFNWAVSSINRRLDHGSGSTAWSRAWSIALSARAFLPDLVQSNLAQQLANYTTGTSFLATGPPAPFQVDGTLGGPAGMVEAFLQSHETVLAGNNGTLIAAQTGDANKIHLIRLLPTLPSTWAANGGGSVSGLVARGAFEVDMTWSSDGKLTEATITSKLGNQAYVTLGSSPIGDTNATRITVKGVGSGGFVLLPSKKGNKFTVSPA</sequence>
<organism evidence="5 6">
    <name type="scientific">Penicillium daleae</name>
    <dbReference type="NCBI Taxonomy" id="63821"/>
    <lineage>
        <taxon>Eukaryota</taxon>
        <taxon>Fungi</taxon>
        <taxon>Dikarya</taxon>
        <taxon>Ascomycota</taxon>
        <taxon>Pezizomycotina</taxon>
        <taxon>Eurotiomycetes</taxon>
        <taxon>Eurotiomycetidae</taxon>
        <taxon>Eurotiales</taxon>
        <taxon>Aspergillaceae</taxon>
        <taxon>Penicillium</taxon>
    </lineage>
</organism>
<dbReference type="EMBL" id="JAPVEA010000001">
    <property type="protein sequence ID" value="KAJ5464488.1"/>
    <property type="molecule type" value="Genomic_DNA"/>
</dbReference>
<comment type="caution">
    <text evidence="5">The sequence shown here is derived from an EMBL/GenBank/DDBJ whole genome shotgun (WGS) entry which is preliminary data.</text>
</comment>
<dbReference type="InterPro" id="IPR027414">
    <property type="entry name" value="GH95_N_dom"/>
</dbReference>
<dbReference type="InterPro" id="IPR008928">
    <property type="entry name" value="6-hairpin_glycosidase_sf"/>
</dbReference>
<gene>
    <name evidence="5" type="ORF">N7458_000174</name>
</gene>
<dbReference type="InterPro" id="IPR013780">
    <property type="entry name" value="Glyco_hydro_b"/>
</dbReference>
<name>A0AAD6G767_9EURO</name>
<dbReference type="RefSeq" id="XP_056771335.1">
    <property type="nucleotide sequence ID" value="XM_056903568.1"/>
</dbReference>
<dbReference type="PANTHER" id="PTHR31084">
    <property type="entry name" value="ALPHA-L-FUCOSIDASE 2"/>
    <property type="match status" value="1"/>
</dbReference>
<dbReference type="InterPro" id="IPR054363">
    <property type="entry name" value="GH95_cat"/>
</dbReference>